<dbReference type="InterPro" id="IPR018732">
    <property type="entry name" value="Dpy-19/Dpy-19-like"/>
</dbReference>
<feature type="transmembrane region" description="Helical" evidence="8">
    <location>
        <begin position="433"/>
        <end position="454"/>
    </location>
</feature>
<evidence type="ECO:0000256" key="2">
    <source>
        <dbReference type="ARBA" id="ARBA00008744"/>
    </source>
</evidence>
<comment type="similarity">
    <text evidence="2">Belongs to the dpy-19 family.</text>
</comment>
<keyword evidence="3" id="KW-0328">Glycosyltransferase</keyword>
<comment type="subcellular location">
    <subcellularLocation>
        <location evidence="1">Membrane</location>
        <topology evidence="1">Multi-pass membrane protein</topology>
    </subcellularLocation>
</comment>
<dbReference type="Proteomes" id="UP000639338">
    <property type="component" value="Unassembled WGS sequence"/>
</dbReference>
<sequence length="679" mass="78971">MDYDGVAYKLLVWLMAFNFGVIHHWHVSTLFENERHFSHLSEIEREMSFRTEMGMYYYYYKIIVEAPSWMEGLDKIRNDSLSQYPNVINADKTYNLFPEIFAGMLYHNAKSMGLLGVPECWQVERGEGLSPITSCQGLSVPSYFYLEVVWTFSMLTGITLFLYATYLSGTIYGGIIAALSFLFNHTECTRVQWTPPLRESFAYPVILFQMYKVTMLLDQHKRNHKNSNNNHFNWKNLFDCHYLDIILATEICLYSWQFSQFVMATQVIALIILQWTKIIPRELTLQLLFVHLIAITISILQGLVRISSLYCCLVINLIYWNVINSWMENIFGRKLALLSDICLTIGSTYLFKSGIKLSHDYNHVFDILKSKFTNFKNFHTMLYTCSPEFDFIQLETIYTISKTLLLPIAIIAGMSVMYYWYGRWKNMKYPLCIEAGVAYNGLQTCAFIIMATLVMRLKLFMTPHLCIIAGMAVGQRYLLKFGIRNTVLFILLTCAISFHGVQKLNEERQFHGEYSNIEQEQLFEWIKSNTPTNAVFAGKMSVMANLLLSTGRPIVNNPYYESKEMRDRTLRVYEMFSRKDPASFYETLRKMQVDYLVIEEGLCYGLGNSKPGCKMIDLWDLNDGGRTKKLGKRPLCPVLYSGNCHPFRRVFANNHYSVLRLDYSTYVELKPNIPILMQS</sequence>
<feature type="transmembrane region" description="Helical" evidence="8">
    <location>
        <begin position="160"/>
        <end position="181"/>
    </location>
</feature>
<reference evidence="9 10" key="1">
    <citation type="submission" date="2020-08" db="EMBL/GenBank/DDBJ databases">
        <title>Aphidius gifuensis genome sequencing and assembly.</title>
        <authorList>
            <person name="Du Z."/>
        </authorList>
    </citation>
    <scope>NUCLEOTIDE SEQUENCE [LARGE SCALE GENOMIC DNA]</scope>
    <source>
        <strain evidence="9">YNYX2018</strain>
        <tissue evidence="9">Adults</tissue>
    </source>
</reference>
<protein>
    <submittedName>
        <fullName evidence="9">Uncharacterized protein</fullName>
    </submittedName>
</protein>
<evidence type="ECO:0000256" key="6">
    <source>
        <dbReference type="ARBA" id="ARBA00022989"/>
    </source>
</evidence>
<gene>
    <name evidence="9" type="ORF">HCN44_006759</name>
</gene>
<dbReference type="GO" id="GO:0000030">
    <property type="term" value="F:mannosyltransferase activity"/>
    <property type="evidence" value="ECO:0007669"/>
    <property type="project" value="TreeGrafter"/>
</dbReference>
<comment type="caution">
    <text evidence="9">The sequence shown here is derived from an EMBL/GenBank/DDBJ whole genome shotgun (WGS) entry which is preliminary data.</text>
</comment>
<dbReference type="AlphaFoldDB" id="A0A834Y0S5"/>
<keyword evidence="7 8" id="KW-0472">Membrane</keyword>
<keyword evidence="10" id="KW-1185">Reference proteome</keyword>
<keyword evidence="6 8" id="KW-1133">Transmembrane helix</keyword>
<dbReference type="PANTHER" id="PTHR31488">
    <property type="entry name" value="DPY-19-LIKE 1, LIKE (H. SAPIENS)"/>
    <property type="match status" value="1"/>
</dbReference>
<evidence type="ECO:0000256" key="3">
    <source>
        <dbReference type="ARBA" id="ARBA00022676"/>
    </source>
</evidence>
<evidence type="ECO:0000256" key="7">
    <source>
        <dbReference type="ARBA" id="ARBA00023136"/>
    </source>
</evidence>
<accession>A0A834Y0S5</accession>
<dbReference type="OrthoDB" id="6019623at2759"/>
<dbReference type="GO" id="GO:0005637">
    <property type="term" value="C:nuclear inner membrane"/>
    <property type="evidence" value="ECO:0007669"/>
    <property type="project" value="TreeGrafter"/>
</dbReference>
<feature type="transmembrane region" description="Helical" evidence="8">
    <location>
        <begin position="6"/>
        <end position="25"/>
    </location>
</feature>
<evidence type="ECO:0000313" key="9">
    <source>
        <dbReference type="EMBL" id="KAF7995652.1"/>
    </source>
</evidence>
<keyword evidence="5 8" id="KW-0812">Transmembrane</keyword>
<dbReference type="EMBL" id="JACMRX010000002">
    <property type="protein sequence ID" value="KAF7995652.1"/>
    <property type="molecule type" value="Genomic_DNA"/>
</dbReference>
<organism evidence="9 10">
    <name type="scientific">Aphidius gifuensis</name>
    <name type="common">Parasitoid wasp</name>
    <dbReference type="NCBI Taxonomy" id="684658"/>
    <lineage>
        <taxon>Eukaryota</taxon>
        <taxon>Metazoa</taxon>
        <taxon>Ecdysozoa</taxon>
        <taxon>Arthropoda</taxon>
        <taxon>Hexapoda</taxon>
        <taxon>Insecta</taxon>
        <taxon>Pterygota</taxon>
        <taxon>Neoptera</taxon>
        <taxon>Endopterygota</taxon>
        <taxon>Hymenoptera</taxon>
        <taxon>Apocrita</taxon>
        <taxon>Ichneumonoidea</taxon>
        <taxon>Braconidae</taxon>
        <taxon>Aphidiinae</taxon>
        <taxon>Aphidius</taxon>
    </lineage>
</organism>
<evidence type="ECO:0000256" key="8">
    <source>
        <dbReference type="SAM" id="Phobius"/>
    </source>
</evidence>
<evidence type="ECO:0000256" key="4">
    <source>
        <dbReference type="ARBA" id="ARBA00022679"/>
    </source>
</evidence>
<dbReference type="PANTHER" id="PTHR31488:SF1">
    <property type="entry name" value="C-MANNOSYLTRANSFERASE DPY19L1"/>
    <property type="match status" value="1"/>
</dbReference>
<dbReference type="Pfam" id="PF10034">
    <property type="entry name" value="Dpy19"/>
    <property type="match status" value="1"/>
</dbReference>
<feature type="transmembrane region" description="Helical" evidence="8">
    <location>
        <begin position="283"/>
        <end position="300"/>
    </location>
</feature>
<evidence type="ECO:0000256" key="1">
    <source>
        <dbReference type="ARBA" id="ARBA00004141"/>
    </source>
</evidence>
<evidence type="ECO:0000313" key="10">
    <source>
        <dbReference type="Proteomes" id="UP000639338"/>
    </source>
</evidence>
<proteinExistence type="inferred from homology"/>
<evidence type="ECO:0000256" key="5">
    <source>
        <dbReference type="ARBA" id="ARBA00022692"/>
    </source>
</evidence>
<keyword evidence="4" id="KW-0808">Transferase</keyword>
<feature type="transmembrane region" description="Helical" evidence="8">
    <location>
        <begin position="404"/>
        <end position="421"/>
    </location>
</feature>
<name>A0A834Y0S5_APHGI</name>
<feature type="transmembrane region" description="Helical" evidence="8">
    <location>
        <begin position="486"/>
        <end position="502"/>
    </location>
</feature>
<feature type="transmembrane region" description="Helical" evidence="8">
    <location>
        <begin position="306"/>
        <end position="323"/>
    </location>
</feature>